<comment type="caution">
    <text evidence="4">The sequence shown here is derived from an EMBL/GenBank/DDBJ whole genome shotgun (WGS) entry which is preliminary data.</text>
</comment>
<dbReference type="Proteomes" id="UP000245577">
    <property type="component" value="Unassembled WGS sequence"/>
</dbReference>
<sequence>MNTKSKYIIGIIVIIVLIAGAVLATGSASSSHIDVVGSTSVQPVAEKLVEVYKESHPDADITVQGGGSSVGIKNANDGTADIGMSSKDVDQSEGPNLVKHELGQDGIVMAVNPSNSVSDLTTEQLQGIFSGEITNWNEVGGADGEINVITREEGSGTLDAFESIVMGDKELKSDAVVQSSTEAVKQSVAQDPNAIGFVSYAHMSDDVKSLNVNGVAPSDATIADGTYELQRPFLFLTNGEPTGDVKEFIDWVLSDEGSKVLAEEKIVKSAS</sequence>
<dbReference type="CDD" id="cd13653">
    <property type="entry name" value="PBP2_phosphate_like_1"/>
    <property type="match status" value="1"/>
</dbReference>
<dbReference type="AlphaFoldDB" id="A0A2U1S603"/>
<protein>
    <submittedName>
        <fullName evidence="4">Phosphate-binding protein PstS 1</fullName>
    </submittedName>
</protein>
<dbReference type="SUPFAM" id="SSF53850">
    <property type="entry name" value="Periplasmic binding protein-like II"/>
    <property type="match status" value="1"/>
</dbReference>
<dbReference type="Gene3D" id="3.40.190.10">
    <property type="entry name" value="Periplasmic binding protein-like II"/>
    <property type="match status" value="2"/>
</dbReference>
<dbReference type="EMBL" id="MZGU01000006">
    <property type="protein sequence ID" value="PWB84964.1"/>
    <property type="molecule type" value="Genomic_DNA"/>
</dbReference>
<dbReference type="Pfam" id="PF12849">
    <property type="entry name" value="PBP_like_2"/>
    <property type="match status" value="1"/>
</dbReference>
<evidence type="ECO:0000259" key="3">
    <source>
        <dbReference type="Pfam" id="PF12849"/>
    </source>
</evidence>
<dbReference type="OrthoDB" id="53390at2157"/>
<keyword evidence="1" id="KW-0813">Transport</keyword>
<accession>A0A2U1S603</accession>
<evidence type="ECO:0000256" key="2">
    <source>
        <dbReference type="ARBA" id="ARBA00022729"/>
    </source>
</evidence>
<dbReference type="InterPro" id="IPR024370">
    <property type="entry name" value="PBP_domain"/>
</dbReference>
<gene>
    <name evidence="4" type="primary">pstS1_2</name>
    <name evidence="4" type="ORF">MBBWO_12750</name>
</gene>
<dbReference type="PANTHER" id="PTHR30570">
    <property type="entry name" value="PERIPLASMIC PHOSPHATE BINDING COMPONENT OF PHOSPHATE ABC TRANSPORTER"/>
    <property type="match status" value="1"/>
</dbReference>
<dbReference type="RefSeq" id="WP_116670063.1">
    <property type="nucleotide sequence ID" value="NZ_CALUOI010000003.1"/>
</dbReference>
<dbReference type="PANTHER" id="PTHR30570:SF1">
    <property type="entry name" value="PHOSPHATE-BINDING PROTEIN PSTS"/>
    <property type="match status" value="1"/>
</dbReference>
<dbReference type="InterPro" id="IPR050811">
    <property type="entry name" value="Phosphate_ABC_transporter"/>
</dbReference>
<dbReference type="GO" id="GO:0042301">
    <property type="term" value="F:phosphate ion binding"/>
    <property type="evidence" value="ECO:0007669"/>
    <property type="project" value="InterPro"/>
</dbReference>
<feature type="domain" description="PBP" evidence="3">
    <location>
        <begin position="25"/>
        <end position="256"/>
    </location>
</feature>
<reference evidence="4 5" key="1">
    <citation type="submission" date="2017-03" db="EMBL/GenBank/DDBJ databases">
        <title>Genome sequence of Methanobrevibacter wosei.</title>
        <authorList>
            <person name="Poehlein A."/>
            <person name="Seedorf H."/>
            <person name="Daniel R."/>
        </authorList>
    </citation>
    <scope>NUCLEOTIDE SEQUENCE [LARGE SCALE GENOMIC DNA]</scope>
    <source>
        <strain evidence="4 5">DSM 11979</strain>
    </source>
</reference>
<keyword evidence="5" id="KW-1185">Reference proteome</keyword>
<dbReference type="InterPro" id="IPR011862">
    <property type="entry name" value="Phos-bd"/>
</dbReference>
<proteinExistence type="predicted"/>
<dbReference type="NCBIfam" id="TIGR02136">
    <property type="entry name" value="ptsS_2"/>
    <property type="match status" value="1"/>
</dbReference>
<evidence type="ECO:0000313" key="4">
    <source>
        <dbReference type="EMBL" id="PWB84964.1"/>
    </source>
</evidence>
<name>A0A2U1S603_9EURY</name>
<keyword evidence="2" id="KW-0732">Signal</keyword>
<evidence type="ECO:0000313" key="5">
    <source>
        <dbReference type="Proteomes" id="UP000245577"/>
    </source>
</evidence>
<evidence type="ECO:0000256" key="1">
    <source>
        <dbReference type="ARBA" id="ARBA00022448"/>
    </source>
</evidence>
<organism evidence="4 5">
    <name type="scientific">Methanobrevibacter woesei</name>
    <dbReference type="NCBI Taxonomy" id="190976"/>
    <lineage>
        <taxon>Archaea</taxon>
        <taxon>Methanobacteriati</taxon>
        <taxon>Methanobacteriota</taxon>
        <taxon>Methanomada group</taxon>
        <taxon>Methanobacteria</taxon>
        <taxon>Methanobacteriales</taxon>
        <taxon>Methanobacteriaceae</taxon>
        <taxon>Methanobrevibacter</taxon>
    </lineage>
</organism>